<dbReference type="InterPro" id="IPR004107">
    <property type="entry name" value="Integrase_SAM-like_N"/>
</dbReference>
<name>Q1JVF8_DESA6</name>
<dbReference type="InterPro" id="IPR013762">
    <property type="entry name" value="Integrase-like_cat_sf"/>
</dbReference>
<evidence type="ECO:0000259" key="7">
    <source>
        <dbReference type="PROSITE" id="PS51898"/>
    </source>
</evidence>
<sequence length="335" mass="38660">MISEEEVSVRADNPKRPPKLLDQMRESMRSRHYRPRTEETYCQWVRRYILFHKKQHPKDMGESEINAFLTYLAVKKKVSASTQNQALSAILYLYRHVIGRDIGDLGEVIRARKPKRLPVVMTREEVKAVLDQLNGDKWLMASLLYGSGLRLMECLQLRVQDLDFAGRELLVRDGKGGKDRRTMLPQSLVAALQEHLIHVKKIHDKDLNDGCGKVPLPGALDRKYPQAPWDWRWQWVFPQANRWKNKITGEEGRHHVHETILQRAVREAVSRAGVVKRVGCHTFRHCFATHLLEAGYDIRTIQELLGHKDVNTTMIYTHVLNKGGKGVQSPMDGLL</sequence>
<evidence type="ECO:0000259" key="8">
    <source>
        <dbReference type="PROSITE" id="PS51900"/>
    </source>
</evidence>
<dbReference type="InterPro" id="IPR010998">
    <property type="entry name" value="Integrase_recombinase_N"/>
</dbReference>
<accession>Q1JVF8</accession>
<dbReference type="RefSeq" id="WP_006003230.1">
    <property type="nucleotide sequence ID" value="NZ_AAEW02000041.1"/>
</dbReference>
<dbReference type="OrthoDB" id="9801717at2"/>
<dbReference type="Gene3D" id="1.10.150.130">
    <property type="match status" value="1"/>
</dbReference>
<dbReference type="InterPro" id="IPR002104">
    <property type="entry name" value="Integrase_catalytic"/>
</dbReference>
<comment type="similarity">
    <text evidence="1">Belongs to the 'phage' integrase family.</text>
</comment>
<feature type="domain" description="Core-binding (CB)" evidence="8">
    <location>
        <begin position="15"/>
        <end position="98"/>
    </location>
</feature>
<keyword evidence="2" id="KW-0229">DNA integration</keyword>
<reference evidence="9" key="2">
    <citation type="submission" date="2006-05" db="EMBL/GenBank/DDBJ databases">
        <title>Sequencing of the draft genome and assembly of Desulfuromonas acetoxidans DSM 684.</title>
        <authorList>
            <consortium name="US DOE Joint Genome Institute (JGI-PGF)"/>
            <person name="Copeland A."/>
            <person name="Lucas S."/>
            <person name="Lapidus A."/>
            <person name="Barry K."/>
            <person name="Detter J.C."/>
            <person name="Glavina del Rio T."/>
            <person name="Hammon N."/>
            <person name="Israni S."/>
            <person name="Dalin E."/>
            <person name="Tice H."/>
            <person name="Bruce D."/>
            <person name="Pitluck S."/>
            <person name="Richardson P."/>
        </authorList>
    </citation>
    <scope>NUCLEOTIDE SEQUENCE [LARGE SCALE GENOMIC DNA]</scope>
    <source>
        <strain evidence="9">DSM 684</strain>
    </source>
</reference>
<organism evidence="9 10">
    <name type="scientific">Desulfuromonas acetoxidans (strain DSM 684 / 11070)</name>
    <dbReference type="NCBI Taxonomy" id="281689"/>
    <lineage>
        <taxon>Bacteria</taxon>
        <taxon>Pseudomonadati</taxon>
        <taxon>Thermodesulfobacteriota</taxon>
        <taxon>Desulfuromonadia</taxon>
        <taxon>Desulfuromonadales</taxon>
        <taxon>Desulfuromonadaceae</taxon>
        <taxon>Desulfuromonas</taxon>
    </lineage>
</organism>
<dbReference type="PROSITE" id="PS51898">
    <property type="entry name" value="TYR_RECOMBINASE"/>
    <property type="match status" value="1"/>
</dbReference>
<dbReference type="EMBL" id="AAEW02000041">
    <property type="protein sequence ID" value="EAT14222.1"/>
    <property type="molecule type" value="Genomic_DNA"/>
</dbReference>
<dbReference type="AlphaFoldDB" id="Q1JVF8"/>
<evidence type="ECO:0000313" key="10">
    <source>
        <dbReference type="Proteomes" id="UP000005695"/>
    </source>
</evidence>
<reference evidence="9" key="1">
    <citation type="submission" date="2006-05" db="EMBL/GenBank/DDBJ databases">
        <title>Annotation of the draft genome assembly of Desulfuromonas acetoxidans DSM 684.</title>
        <authorList>
            <consortium name="US DOE Joint Genome Institute (JGI-ORNL)"/>
            <person name="Larimer F."/>
            <person name="Land M."/>
            <person name="Hauser L."/>
        </authorList>
    </citation>
    <scope>NUCLEOTIDE SEQUENCE [LARGE SCALE GENOMIC DNA]</scope>
    <source>
        <strain evidence="9">DSM 684</strain>
    </source>
</reference>
<feature type="domain" description="Tyr recombinase" evidence="7">
    <location>
        <begin position="116"/>
        <end position="329"/>
    </location>
</feature>
<dbReference type="PROSITE" id="PS51900">
    <property type="entry name" value="CB"/>
    <property type="match status" value="1"/>
</dbReference>
<keyword evidence="4" id="KW-0233">DNA recombination</keyword>
<feature type="compositionally biased region" description="Basic and acidic residues" evidence="6">
    <location>
        <begin position="22"/>
        <end position="32"/>
    </location>
</feature>
<keyword evidence="3 5" id="KW-0238">DNA-binding</keyword>
<dbReference type="GO" id="GO:0015074">
    <property type="term" value="P:DNA integration"/>
    <property type="evidence" value="ECO:0007669"/>
    <property type="project" value="UniProtKB-KW"/>
</dbReference>
<comment type="caution">
    <text evidence="9">The sequence shown here is derived from an EMBL/GenBank/DDBJ whole genome shotgun (WGS) entry which is preliminary data.</text>
</comment>
<dbReference type="InterPro" id="IPR050090">
    <property type="entry name" value="Tyrosine_recombinase_XerCD"/>
</dbReference>
<dbReference type="GO" id="GO:0006310">
    <property type="term" value="P:DNA recombination"/>
    <property type="evidence" value="ECO:0007669"/>
    <property type="project" value="UniProtKB-KW"/>
</dbReference>
<dbReference type="PANTHER" id="PTHR30349">
    <property type="entry name" value="PHAGE INTEGRASE-RELATED"/>
    <property type="match status" value="1"/>
</dbReference>
<dbReference type="NCBIfam" id="TIGR02249">
    <property type="entry name" value="integrase_gron"/>
    <property type="match status" value="1"/>
</dbReference>
<dbReference type="CDD" id="cd01193">
    <property type="entry name" value="INT_IntI_C"/>
    <property type="match status" value="1"/>
</dbReference>
<feature type="region of interest" description="Disordered" evidence="6">
    <location>
        <begin position="1"/>
        <end position="32"/>
    </location>
</feature>
<proteinExistence type="inferred from homology"/>
<dbReference type="GO" id="GO:0003677">
    <property type="term" value="F:DNA binding"/>
    <property type="evidence" value="ECO:0007669"/>
    <property type="project" value="UniProtKB-UniRule"/>
</dbReference>
<dbReference type="Proteomes" id="UP000005695">
    <property type="component" value="Unassembled WGS sequence"/>
</dbReference>
<dbReference type="InterPro" id="IPR011946">
    <property type="entry name" value="Integrase_integron-type"/>
</dbReference>
<gene>
    <name evidence="9" type="ORF">Dace_0039</name>
</gene>
<evidence type="ECO:0000256" key="5">
    <source>
        <dbReference type="PROSITE-ProRule" id="PRU01248"/>
    </source>
</evidence>
<dbReference type="InterPro" id="IPR011010">
    <property type="entry name" value="DNA_brk_join_enz"/>
</dbReference>
<dbReference type="Pfam" id="PF00589">
    <property type="entry name" value="Phage_integrase"/>
    <property type="match status" value="1"/>
</dbReference>
<evidence type="ECO:0000256" key="3">
    <source>
        <dbReference type="ARBA" id="ARBA00023125"/>
    </source>
</evidence>
<dbReference type="Pfam" id="PF13495">
    <property type="entry name" value="Phage_int_SAM_4"/>
    <property type="match status" value="1"/>
</dbReference>
<dbReference type="Gene3D" id="1.10.443.10">
    <property type="entry name" value="Intergrase catalytic core"/>
    <property type="match status" value="1"/>
</dbReference>
<evidence type="ECO:0000256" key="4">
    <source>
        <dbReference type="ARBA" id="ARBA00023172"/>
    </source>
</evidence>
<evidence type="ECO:0000256" key="6">
    <source>
        <dbReference type="SAM" id="MobiDB-lite"/>
    </source>
</evidence>
<protein>
    <submittedName>
        <fullName evidence="9">Integron integrase</fullName>
    </submittedName>
</protein>
<dbReference type="PANTHER" id="PTHR30349:SF64">
    <property type="entry name" value="PROPHAGE INTEGRASE INTD-RELATED"/>
    <property type="match status" value="1"/>
</dbReference>
<dbReference type="InterPro" id="IPR044068">
    <property type="entry name" value="CB"/>
</dbReference>
<keyword evidence="10" id="KW-1185">Reference proteome</keyword>
<dbReference type="SUPFAM" id="SSF56349">
    <property type="entry name" value="DNA breaking-rejoining enzymes"/>
    <property type="match status" value="1"/>
</dbReference>
<evidence type="ECO:0000313" key="9">
    <source>
        <dbReference type="EMBL" id="EAT14222.1"/>
    </source>
</evidence>
<evidence type="ECO:0000256" key="1">
    <source>
        <dbReference type="ARBA" id="ARBA00008857"/>
    </source>
</evidence>
<evidence type="ECO:0000256" key="2">
    <source>
        <dbReference type="ARBA" id="ARBA00022908"/>
    </source>
</evidence>